<reference evidence="8" key="1">
    <citation type="journal article" date="2020" name="mSystems">
        <title>Genome- and Community-Level Interaction Insights into Carbon Utilization and Element Cycling Functions of Hydrothermarchaeota in Hydrothermal Sediment.</title>
        <authorList>
            <person name="Zhou Z."/>
            <person name="Liu Y."/>
            <person name="Xu W."/>
            <person name="Pan J."/>
            <person name="Luo Z.H."/>
            <person name="Li M."/>
        </authorList>
    </citation>
    <scope>NUCLEOTIDE SEQUENCE [LARGE SCALE GENOMIC DNA]</scope>
    <source>
        <strain evidence="8">SpSt-300</strain>
    </source>
</reference>
<sequence>MDKIFIEGMAFFARHGVLPAEREVGQRFLVDVSLYLDLAAAGAADDLEKTVDYQEVYRKVEEVVCGRSFQLVETLAEAVAAALLETFPVSRVGVCVKKPGAPLPGCFEAVGVEILRGKEPCPEK</sequence>
<dbReference type="PANTHER" id="PTHR42844">
    <property type="entry name" value="DIHYDRONEOPTERIN ALDOLASE 1-RELATED"/>
    <property type="match status" value="1"/>
</dbReference>
<protein>
    <recommendedName>
        <fullName evidence="6">7,8-dihydroneopterin aldolase</fullName>
        <ecNumber evidence="6">4.1.2.25</ecNumber>
    </recommendedName>
</protein>
<comment type="catalytic activity">
    <reaction evidence="1 6">
        <text>7,8-dihydroneopterin = 6-hydroxymethyl-7,8-dihydropterin + glycolaldehyde</text>
        <dbReference type="Rhea" id="RHEA:10540"/>
        <dbReference type="ChEBI" id="CHEBI:17001"/>
        <dbReference type="ChEBI" id="CHEBI:17071"/>
        <dbReference type="ChEBI" id="CHEBI:44841"/>
        <dbReference type="EC" id="4.1.2.25"/>
    </reaction>
</comment>
<dbReference type="UniPathway" id="UPA00077">
    <property type="reaction ID" value="UER00154"/>
</dbReference>
<dbReference type="NCBIfam" id="TIGR00525">
    <property type="entry name" value="folB"/>
    <property type="match status" value="1"/>
</dbReference>
<dbReference type="AlphaFoldDB" id="A0A7C2EJJ7"/>
<dbReference type="GO" id="GO:0004150">
    <property type="term" value="F:dihydroneopterin aldolase activity"/>
    <property type="evidence" value="ECO:0007669"/>
    <property type="project" value="UniProtKB-UniRule"/>
</dbReference>
<dbReference type="EMBL" id="DSMU01000332">
    <property type="protein sequence ID" value="HEL66062.1"/>
    <property type="molecule type" value="Genomic_DNA"/>
</dbReference>
<keyword evidence="5 6" id="KW-0456">Lyase</keyword>
<comment type="caution">
    <text evidence="8">The sequence shown here is derived from an EMBL/GenBank/DDBJ whole genome shotgun (WGS) entry which is preliminary data.</text>
</comment>
<evidence type="ECO:0000256" key="5">
    <source>
        <dbReference type="ARBA" id="ARBA00023239"/>
    </source>
</evidence>
<evidence type="ECO:0000256" key="1">
    <source>
        <dbReference type="ARBA" id="ARBA00001353"/>
    </source>
</evidence>
<organism evidence="8">
    <name type="scientific">Ammonifex degensii</name>
    <dbReference type="NCBI Taxonomy" id="42838"/>
    <lineage>
        <taxon>Bacteria</taxon>
        <taxon>Bacillati</taxon>
        <taxon>Bacillota</taxon>
        <taxon>Clostridia</taxon>
        <taxon>Thermoanaerobacterales</taxon>
        <taxon>Thermoanaerobacteraceae</taxon>
        <taxon>Ammonifex</taxon>
    </lineage>
</organism>
<evidence type="ECO:0000256" key="4">
    <source>
        <dbReference type="ARBA" id="ARBA00022909"/>
    </source>
</evidence>
<evidence type="ECO:0000259" key="7">
    <source>
        <dbReference type="SMART" id="SM00905"/>
    </source>
</evidence>
<dbReference type="SMART" id="SM00905">
    <property type="entry name" value="FolB"/>
    <property type="match status" value="1"/>
</dbReference>
<comment type="function">
    <text evidence="6">Catalyzes the conversion of 7,8-dihydroneopterin to 6-hydroxymethyl-7,8-dihydropterin.</text>
</comment>
<dbReference type="PANTHER" id="PTHR42844:SF1">
    <property type="entry name" value="DIHYDRONEOPTERIN ALDOLASE 1-RELATED"/>
    <property type="match status" value="1"/>
</dbReference>
<dbReference type="FunFam" id="3.30.1130.10:FF:000003">
    <property type="entry name" value="7,8-dihydroneopterin aldolase"/>
    <property type="match status" value="1"/>
</dbReference>
<comment type="similarity">
    <text evidence="3 6">Belongs to the DHNA family.</text>
</comment>
<dbReference type="InterPro" id="IPR006157">
    <property type="entry name" value="FolB_dom"/>
</dbReference>
<dbReference type="GO" id="GO:0046654">
    <property type="term" value="P:tetrahydrofolate biosynthetic process"/>
    <property type="evidence" value="ECO:0007669"/>
    <property type="project" value="UniProtKB-UniRule"/>
</dbReference>
<dbReference type="GO" id="GO:0005737">
    <property type="term" value="C:cytoplasm"/>
    <property type="evidence" value="ECO:0007669"/>
    <property type="project" value="TreeGrafter"/>
</dbReference>
<evidence type="ECO:0000313" key="8">
    <source>
        <dbReference type="EMBL" id="HEL66062.1"/>
    </source>
</evidence>
<dbReference type="InterPro" id="IPR006156">
    <property type="entry name" value="Dihydroneopterin_aldolase"/>
</dbReference>
<name>A0A7C2EJJ7_9THEO</name>
<gene>
    <name evidence="8" type="primary">folB</name>
    <name evidence="8" type="ORF">ENQ34_05220</name>
</gene>
<proteinExistence type="inferred from homology"/>
<dbReference type="Gene3D" id="3.30.1130.10">
    <property type="match status" value="1"/>
</dbReference>
<evidence type="ECO:0000256" key="6">
    <source>
        <dbReference type="RuleBase" id="RU362079"/>
    </source>
</evidence>
<dbReference type="GO" id="GO:0046656">
    <property type="term" value="P:folic acid biosynthetic process"/>
    <property type="evidence" value="ECO:0007669"/>
    <property type="project" value="UniProtKB-UniRule"/>
</dbReference>
<keyword evidence="4 6" id="KW-0289">Folate biosynthesis</keyword>
<comment type="pathway">
    <text evidence="2 6">Cofactor biosynthesis; tetrahydrofolate biosynthesis; 2-amino-4-hydroxy-6-hydroxymethyl-7,8-dihydropteridine diphosphate from 7,8-dihydroneopterin triphosphate: step 3/4.</text>
</comment>
<dbReference type="SUPFAM" id="SSF55620">
    <property type="entry name" value="Tetrahydrobiopterin biosynthesis enzymes-like"/>
    <property type="match status" value="1"/>
</dbReference>
<feature type="domain" description="Dihydroneopterin aldolase/epimerase" evidence="7">
    <location>
        <begin position="4"/>
        <end position="116"/>
    </location>
</feature>
<dbReference type="Pfam" id="PF02152">
    <property type="entry name" value="FolB"/>
    <property type="match status" value="1"/>
</dbReference>
<evidence type="ECO:0000256" key="2">
    <source>
        <dbReference type="ARBA" id="ARBA00005013"/>
    </source>
</evidence>
<dbReference type="EC" id="4.1.2.25" evidence="6"/>
<evidence type="ECO:0000256" key="3">
    <source>
        <dbReference type="ARBA" id="ARBA00005708"/>
    </source>
</evidence>
<dbReference type="NCBIfam" id="TIGR00526">
    <property type="entry name" value="folB_dom"/>
    <property type="match status" value="1"/>
</dbReference>
<accession>A0A7C2EJJ7</accession>
<dbReference type="InterPro" id="IPR043133">
    <property type="entry name" value="GTP-CH-I_C/QueF"/>
</dbReference>